<keyword evidence="2" id="KW-0812">Transmembrane</keyword>
<comment type="caution">
    <text evidence="3">The sequence shown here is derived from an EMBL/GenBank/DDBJ whole genome shotgun (WGS) entry which is preliminary data.</text>
</comment>
<dbReference type="OMA" id="ELNGIQW"/>
<evidence type="ECO:0000256" key="2">
    <source>
        <dbReference type="SAM" id="Phobius"/>
    </source>
</evidence>
<keyword evidence="4" id="KW-1185">Reference proteome</keyword>
<dbReference type="EMBL" id="LYXU01000003">
    <property type="protein sequence ID" value="OBS21555.1"/>
    <property type="molecule type" value="Genomic_DNA"/>
</dbReference>
<feature type="region of interest" description="Disordered" evidence="1">
    <location>
        <begin position="368"/>
        <end position="390"/>
    </location>
</feature>
<feature type="region of interest" description="Disordered" evidence="1">
    <location>
        <begin position="297"/>
        <end position="320"/>
    </location>
</feature>
<feature type="transmembrane region" description="Helical" evidence="2">
    <location>
        <begin position="114"/>
        <end position="139"/>
    </location>
</feature>
<evidence type="ECO:0000256" key="1">
    <source>
        <dbReference type="SAM" id="MobiDB-lite"/>
    </source>
</evidence>
<evidence type="ECO:0000313" key="3">
    <source>
        <dbReference type="EMBL" id="OBS21555.1"/>
    </source>
</evidence>
<dbReference type="AlphaFoldDB" id="A0A1B8ALT7"/>
<gene>
    <name evidence="3" type="ORF">FPOA_07891</name>
</gene>
<keyword evidence="2" id="KW-0472">Membrane</keyword>
<organism evidence="3 4">
    <name type="scientific">Fusarium poae</name>
    <dbReference type="NCBI Taxonomy" id="36050"/>
    <lineage>
        <taxon>Eukaryota</taxon>
        <taxon>Fungi</taxon>
        <taxon>Dikarya</taxon>
        <taxon>Ascomycota</taxon>
        <taxon>Pezizomycotina</taxon>
        <taxon>Sordariomycetes</taxon>
        <taxon>Hypocreomycetidae</taxon>
        <taxon>Hypocreales</taxon>
        <taxon>Nectriaceae</taxon>
        <taxon>Fusarium</taxon>
    </lineage>
</organism>
<protein>
    <submittedName>
        <fullName evidence="3">Uncharacterized protein</fullName>
    </submittedName>
</protein>
<proteinExistence type="predicted"/>
<accession>A0A1B8ALT7</accession>
<feature type="compositionally biased region" description="Low complexity" evidence="1">
    <location>
        <begin position="377"/>
        <end position="386"/>
    </location>
</feature>
<evidence type="ECO:0000313" key="4">
    <source>
        <dbReference type="Proteomes" id="UP000091967"/>
    </source>
</evidence>
<feature type="compositionally biased region" description="Basic and acidic residues" evidence="1">
    <location>
        <begin position="303"/>
        <end position="316"/>
    </location>
</feature>
<name>A0A1B8ALT7_FUSPO</name>
<dbReference type="Proteomes" id="UP000091967">
    <property type="component" value="Unassembled WGS sequence"/>
</dbReference>
<reference evidence="3 4" key="1">
    <citation type="submission" date="2016-06" db="EMBL/GenBank/DDBJ databases">
        <title>Living apart together: crosstalk between the core and supernumerary genomes in a fungal plant pathogen.</title>
        <authorList>
            <person name="Vanheule A."/>
            <person name="Audenaert K."/>
            <person name="Warris S."/>
            <person name="Van De Geest H."/>
            <person name="Schijlen E."/>
            <person name="Hofte M."/>
            <person name="De Saeger S."/>
            <person name="Haesaert G."/>
            <person name="Waalwijk C."/>
            <person name="Van Der Lee T."/>
        </authorList>
    </citation>
    <scope>NUCLEOTIDE SEQUENCE [LARGE SCALE GENOMIC DNA]</scope>
    <source>
        <strain evidence="3 4">2516</strain>
    </source>
</reference>
<sequence>MAGTARTRRTRRRGQAGKIVQKINAGSNHREIDLSIDACRAFLADGISPKKAIGLSRSIVDEIFRETGLKKHQANPCWNAMTDRIMMEQLLQITELDGHIKWISIMQKCEKMKLLRILTGMPTCMPATDLAFIIAAVVFRRMRPERIKSTEHKNDFLEFFGHLNGMQWLPIAIQVHNQIHDCPFAIELNQETTVPMVRQEKIHGIDIRIVTAKKPETNIYETAVQEVTRRVVKTDDNIISDHNLNIKDQIRKSIENDESNQLRKSVEVVESEFISFDQPQELVEKVECHHVPLESVPPSIEKQSLDHKTQHEKDLESQPDIQLTSNTLRDHARQMKEFGKRLSSPDQKFVRRVRRDIRRFANLADEKENEMALEHASATSRPSSSSGFGPDADRSVDLFGRYKMLWKGSLRETGSIPESLRELVRHDCDPNQIFYLEETEADFLATNSMKNNENER</sequence>
<keyword evidence="2" id="KW-1133">Transmembrane helix</keyword>